<protein>
    <submittedName>
        <fullName evidence="2">Uncharacterized protein</fullName>
    </submittedName>
</protein>
<accession>A0A0S4ISH7</accession>
<reference evidence="3" key="1">
    <citation type="submission" date="2015-09" db="EMBL/GenBank/DDBJ databases">
        <authorList>
            <consortium name="Pathogen Informatics"/>
        </authorList>
    </citation>
    <scope>NUCLEOTIDE SEQUENCE [LARGE SCALE GENOMIC DNA]</scope>
    <source>
        <strain evidence="3">Lake Konstanz</strain>
    </source>
</reference>
<dbReference type="Proteomes" id="UP000051952">
    <property type="component" value="Unassembled WGS sequence"/>
</dbReference>
<feature type="region of interest" description="Disordered" evidence="1">
    <location>
        <begin position="118"/>
        <end position="179"/>
    </location>
</feature>
<sequence length="561" mass="62160">MLRTKQQVSSAAQPAAMNDHLLGPPLDSFQQVVLFPDHAAATNHNAHTTDNNDEGGVAYRQPLQNAELPPSSAAAACVSDTTAPPSMVFDPTLVVTFSETNHHTSAVFRPPPSLSSLLPAGAPASPTSSSALKSVKGLSRGGQQLSSCPVSTRQQHPPLTTPEAVVHHGGTSPPDRANDPVRNVLLSHRLRVVSGGTRQVLSDRHNVSSNSPWPDDEISDNVMFRTNQQHVDGIAKYKTHTTMMRVPTSGNNAIDFFGEDAGCRPLPSSPAARRPPPSPPMAAEKNSPPWVMSEYHHGTPTHLKPLVQIDSPELPSTAMNRSAQVFYDPSVAAASAGHHPHLQYQQQPMARGVATADFFHSKEEFLSADLHSESVMRMSHHHHRRAGLHTGPLRPHLQQPTMPIEHPLSFPTQQQQQFHWGGGGSGGAHEMPRRPPPGFNGHHLLPQQPHHHHHHYRAHHQLFVPQHHQHHPHSHHPQHQVMYGPLPQQQQQMIYHHDRGAPSYDHNRWHQHHVQQHPFPSQSYHPQHYRHGFCDSIPPNQLPRFNNLSGQSSIGFRTFQQ</sequence>
<keyword evidence="3" id="KW-1185">Reference proteome</keyword>
<feature type="region of interest" description="Disordered" evidence="1">
    <location>
        <begin position="264"/>
        <end position="285"/>
    </location>
</feature>
<dbReference type="AlphaFoldDB" id="A0A0S4ISH7"/>
<organism evidence="2 3">
    <name type="scientific">Bodo saltans</name>
    <name type="common">Flagellated protozoan</name>
    <dbReference type="NCBI Taxonomy" id="75058"/>
    <lineage>
        <taxon>Eukaryota</taxon>
        <taxon>Discoba</taxon>
        <taxon>Euglenozoa</taxon>
        <taxon>Kinetoplastea</taxon>
        <taxon>Metakinetoplastina</taxon>
        <taxon>Eubodonida</taxon>
        <taxon>Bodonidae</taxon>
        <taxon>Bodo</taxon>
    </lineage>
</organism>
<evidence type="ECO:0000313" key="3">
    <source>
        <dbReference type="Proteomes" id="UP000051952"/>
    </source>
</evidence>
<name>A0A0S4ISH7_BODSA</name>
<feature type="region of interest" description="Disordered" evidence="1">
    <location>
        <begin position="415"/>
        <end position="456"/>
    </location>
</feature>
<feature type="compositionally biased region" description="Low complexity" evidence="1">
    <location>
        <begin position="118"/>
        <end position="134"/>
    </location>
</feature>
<gene>
    <name evidence="2" type="ORF">BSAL_71375</name>
</gene>
<proteinExistence type="predicted"/>
<feature type="region of interest" description="Disordered" evidence="1">
    <location>
        <begin position="511"/>
        <end position="536"/>
    </location>
</feature>
<feature type="compositionally biased region" description="Polar residues" evidence="1">
    <location>
        <begin position="141"/>
        <end position="158"/>
    </location>
</feature>
<evidence type="ECO:0000256" key="1">
    <source>
        <dbReference type="SAM" id="MobiDB-lite"/>
    </source>
</evidence>
<evidence type="ECO:0000313" key="2">
    <source>
        <dbReference type="EMBL" id="CUG05944.1"/>
    </source>
</evidence>
<dbReference type="VEuPathDB" id="TriTrypDB:BSAL_71375"/>
<dbReference type="EMBL" id="CYKH01000549">
    <property type="protein sequence ID" value="CUG05944.1"/>
    <property type="molecule type" value="Genomic_DNA"/>
</dbReference>